<evidence type="ECO:0000313" key="2">
    <source>
        <dbReference type="Proteomes" id="UP000276215"/>
    </source>
</evidence>
<organism evidence="1 2">
    <name type="scientific">Choiromyces venosus 120613-1</name>
    <dbReference type="NCBI Taxonomy" id="1336337"/>
    <lineage>
        <taxon>Eukaryota</taxon>
        <taxon>Fungi</taxon>
        <taxon>Dikarya</taxon>
        <taxon>Ascomycota</taxon>
        <taxon>Pezizomycotina</taxon>
        <taxon>Pezizomycetes</taxon>
        <taxon>Pezizales</taxon>
        <taxon>Tuberaceae</taxon>
        <taxon>Choiromyces</taxon>
    </lineage>
</organism>
<dbReference type="Proteomes" id="UP000276215">
    <property type="component" value="Unassembled WGS sequence"/>
</dbReference>
<dbReference type="AlphaFoldDB" id="A0A3N4JKP4"/>
<protein>
    <submittedName>
        <fullName evidence="1">Uncharacterized protein</fullName>
    </submittedName>
</protein>
<evidence type="ECO:0000313" key="1">
    <source>
        <dbReference type="EMBL" id="RPA97847.1"/>
    </source>
</evidence>
<keyword evidence="2" id="KW-1185">Reference proteome</keyword>
<accession>A0A3N4JKP4</accession>
<proteinExistence type="predicted"/>
<reference evidence="1 2" key="1">
    <citation type="journal article" date="2018" name="Nat. Ecol. Evol.">
        <title>Pezizomycetes genomes reveal the molecular basis of ectomycorrhizal truffle lifestyle.</title>
        <authorList>
            <person name="Murat C."/>
            <person name="Payen T."/>
            <person name="Noel B."/>
            <person name="Kuo A."/>
            <person name="Morin E."/>
            <person name="Chen J."/>
            <person name="Kohler A."/>
            <person name="Krizsan K."/>
            <person name="Balestrini R."/>
            <person name="Da Silva C."/>
            <person name="Montanini B."/>
            <person name="Hainaut M."/>
            <person name="Levati E."/>
            <person name="Barry K.W."/>
            <person name="Belfiori B."/>
            <person name="Cichocki N."/>
            <person name="Clum A."/>
            <person name="Dockter R.B."/>
            <person name="Fauchery L."/>
            <person name="Guy J."/>
            <person name="Iotti M."/>
            <person name="Le Tacon F."/>
            <person name="Lindquist E.A."/>
            <person name="Lipzen A."/>
            <person name="Malagnac F."/>
            <person name="Mello A."/>
            <person name="Molinier V."/>
            <person name="Miyauchi S."/>
            <person name="Poulain J."/>
            <person name="Riccioni C."/>
            <person name="Rubini A."/>
            <person name="Sitrit Y."/>
            <person name="Splivallo R."/>
            <person name="Traeger S."/>
            <person name="Wang M."/>
            <person name="Zifcakova L."/>
            <person name="Wipf D."/>
            <person name="Zambonelli A."/>
            <person name="Paolocci F."/>
            <person name="Nowrousian M."/>
            <person name="Ottonello S."/>
            <person name="Baldrian P."/>
            <person name="Spatafora J.W."/>
            <person name="Henrissat B."/>
            <person name="Nagy L.G."/>
            <person name="Aury J.M."/>
            <person name="Wincker P."/>
            <person name="Grigoriev I.V."/>
            <person name="Bonfante P."/>
            <person name="Martin F.M."/>
        </authorList>
    </citation>
    <scope>NUCLEOTIDE SEQUENCE [LARGE SCALE GENOMIC DNA]</scope>
    <source>
        <strain evidence="1 2">120613-1</strain>
    </source>
</reference>
<gene>
    <name evidence="1" type="ORF">L873DRAFT_1091989</name>
</gene>
<sequence length="179" mass="20336">MRDERLWRCISTGSLEFYNCSLMVFLCPGFCSYAWKHLKRTLCPSMSTLPNTPNSQSITALQNIHCLRGYIYCLSPPSISEAFNSITLFFLTSFPPLHKLLFNYTTLLLLSLNMSDWFCRNCGFGPHNPEIHAACIECGQPAHSRRYKSTQPPHNHQTCQNAANTPFVEADVITDNHSI</sequence>
<dbReference type="EMBL" id="ML120401">
    <property type="protein sequence ID" value="RPA97847.1"/>
    <property type="molecule type" value="Genomic_DNA"/>
</dbReference>
<name>A0A3N4JKP4_9PEZI</name>
<dbReference type="OrthoDB" id="5345343at2759"/>